<gene>
    <name evidence="3" type="ORF">KTN04_05375</name>
</gene>
<accession>A0ABS6M910</accession>
<dbReference type="InterPro" id="IPR050904">
    <property type="entry name" value="Adhesion/Biosynth-related"/>
</dbReference>
<dbReference type="Pfam" id="PF02469">
    <property type="entry name" value="Fasciclin"/>
    <property type="match status" value="1"/>
</dbReference>
<evidence type="ECO:0000313" key="4">
    <source>
        <dbReference type="Proteomes" id="UP000755551"/>
    </source>
</evidence>
<feature type="chain" id="PRO_5045167979" evidence="1">
    <location>
        <begin position="23"/>
        <end position="194"/>
    </location>
</feature>
<protein>
    <submittedName>
        <fullName evidence="3">Fasciclin domain-containing protein</fullName>
    </submittedName>
</protein>
<evidence type="ECO:0000259" key="2">
    <source>
        <dbReference type="PROSITE" id="PS50213"/>
    </source>
</evidence>
<sequence length="194" mass="20296">MKQTIRALAVSALLTLPGAVFADHHMGPKDINSLVDKAVSLNAEGPFAGSFDTLIALLTAPDGNRASILAELDDRGQNTVFAPTDEAFEALTETVLTLGYCSLADLDPAVVDSVLLYHVAHGRLYAADVLATERVRMLSGGFLLQDAAVLTDNLNRTANLIPGALDIEADNGVIHAIDTVVLPVLPDPGPGSCL</sequence>
<keyword evidence="1" id="KW-0732">Signal</keyword>
<dbReference type="PANTHER" id="PTHR10900:SF77">
    <property type="entry name" value="FI19380P1"/>
    <property type="match status" value="1"/>
</dbReference>
<dbReference type="SMART" id="SM00554">
    <property type="entry name" value="FAS1"/>
    <property type="match status" value="1"/>
</dbReference>
<organism evidence="3 4">
    <name type="scientific">Marinobacterium weihaiense</name>
    <dbReference type="NCBI Taxonomy" id="2851016"/>
    <lineage>
        <taxon>Bacteria</taxon>
        <taxon>Pseudomonadati</taxon>
        <taxon>Pseudomonadota</taxon>
        <taxon>Gammaproteobacteria</taxon>
        <taxon>Oceanospirillales</taxon>
        <taxon>Oceanospirillaceae</taxon>
        <taxon>Marinobacterium</taxon>
    </lineage>
</organism>
<evidence type="ECO:0000256" key="1">
    <source>
        <dbReference type="SAM" id="SignalP"/>
    </source>
</evidence>
<dbReference type="EMBL" id="JAHQZT010000005">
    <property type="protein sequence ID" value="MBV0932765.1"/>
    <property type="molecule type" value="Genomic_DNA"/>
</dbReference>
<name>A0ABS6M910_9GAMM</name>
<comment type="caution">
    <text evidence="3">The sequence shown here is derived from an EMBL/GenBank/DDBJ whole genome shotgun (WGS) entry which is preliminary data.</text>
</comment>
<dbReference type="RefSeq" id="WP_217334190.1">
    <property type="nucleotide sequence ID" value="NZ_JAHQZT010000005.1"/>
</dbReference>
<keyword evidence="4" id="KW-1185">Reference proteome</keyword>
<dbReference type="PROSITE" id="PS50213">
    <property type="entry name" value="FAS1"/>
    <property type="match status" value="1"/>
</dbReference>
<feature type="domain" description="FAS1" evidence="2">
    <location>
        <begin position="38"/>
        <end position="181"/>
    </location>
</feature>
<evidence type="ECO:0000313" key="3">
    <source>
        <dbReference type="EMBL" id="MBV0932765.1"/>
    </source>
</evidence>
<dbReference type="InterPro" id="IPR000782">
    <property type="entry name" value="FAS1_domain"/>
</dbReference>
<reference evidence="3 4" key="1">
    <citation type="submission" date="2021-06" db="EMBL/GenBank/DDBJ databases">
        <title>Bacterium isolated from marine sediment.</title>
        <authorList>
            <person name="Zhu K.-L."/>
            <person name="Du Z.-J."/>
            <person name="Liang Q.-Y."/>
        </authorList>
    </citation>
    <scope>NUCLEOTIDE SEQUENCE [LARGE SCALE GENOMIC DNA]</scope>
    <source>
        <strain evidence="3 4">A346</strain>
    </source>
</reference>
<feature type="signal peptide" evidence="1">
    <location>
        <begin position="1"/>
        <end position="22"/>
    </location>
</feature>
<proteinExistence type="predicted"/>
<dbReference type="PANTHER" id="PTHR10900">
    <property type="entry name" value="PERIOSTIN-RELATED"/>
    <property type="match status" value="1"/>
</dbReference>
<dbReference type="Proteomes" id="UP000755551">
    <property type="component" value="Unassembled WGS sequence"/>
</dbReference>